<organism evidence="5">
    <name type="scientific">Fagus sylvatica</name>
    <name type="common">Beechnut</name>
    <dbReference type="NCBI Taxonomy" id="28930"/>
    <lineage>
        <taxon>Eukaryota</taxon>
        <taxon>Viridiplantae</taxon>
        <taxon>Streptophyta</taxon>
        <taxon>Embryophyta</taxon>
        <taxon>Tracheophyta</taxon>
        <taxon>Spermatophyta</taxon>
        <taxon>Magnoliopsida</taxon>
        <taxon>eudicotyledons</taxon>
        <taxon>Gunneridae</taxon>
        <taxon>Pentapetalae</taxon>
        <taxon>rosids</taxon>
        <taxon>fabids</taxon>
        <taxon>Fagales</taxon>
        <taxon>Fagaceae</taxon>
        <taxon>Fagus</taxon>
    </lineage>
</organism>
<dbReference type="GO" id="GO:0020037">
    <property type="term" value="F:heme binding"/>
    <property type="evidence" value="ECO:0007669"/>
    <property type="project" value="InterPro"/>
</dbReference>
<gene>
    <name evidence="5" type="ORF">FSB_LOCUS20728</name>
    <name evidence="6" type="ORF">FSB_LOCUS59361</name>
</gene>
<evidence type="ECO:0008006" key="7">
    <source>
        <dbReference type="Google" id="ProtNLM"/>
    </source>
</evidence>
<keyword evidence="4" id="KW-0732">Signal</keyword>
<dbReference type="PANTHER" id="PTHR24286:SF256">
    <property type="entry name" value="CYTOCHROME P450 FAMILY PROTEIN"/>
    <property type="match status" value="1"/>
</dbReference>
<dbReference type="InterPro" id="IPR036396">
    <property type="entry name" value="Cyt_P450_sf"/>
</dbReference>
<evidence type="ECO:0000256" key="4">
    <source>
        <dbReference type="SAM" id="SignalP"/>
    </source>
</evidence>
<feature type="chain" id="PRO_5015084609" description="Cytochrome P450" evidence="4">
    <location>
        <begin position="27"/>
        <end position="307"/>
    </location>
</feature>
<protein>
    <recommendedName>
        <fullName evidence="7">Cytochrome P450</fullName>
    </recommendedName>
</protein>
<sequence>MPFLLLFAFTLISAFLLSKYLSKCRTKNLPRGSLGYPLSGETLSFLRAQRQDRGLQWLEERILKHGSVFKTSLMGSPTVVIIGQAGNKFMLSAEDDVLAAKQPVTTQAILVNESILGLTGSRYRLLKEAMITFLKPDSLQNYVKEMDELVKSLLLRETKETDTIKVVVFMKKLTFSMACNILFGIKDKYTTPALFEDFTLTSKAIWSLPINFPGIYWRGLRAQSRIADRILSILRKKTEELSKGILSPTSDLIACMLALRDENQQPIGHHAIIDNCITLLIASHDTSAILLSLMICKLSRDPEIYMN</sequence>
<dbReference type="GO" id="GO:0004497">
    <property type="term" value="F:monooxygenase activity"/>
    <property type="evidence" value="ECO:0007669"/>
    <property type="project" value="InterPro"/>
</dbReference>
<dbReference type="GO" id="GO:0005506">
    <property type="term" value="F:iron ion binding"/>
    <property type="evidence" value="ECO:0007669"/>
    <property type="project" value="InterPro"/>
</dbReference>
<dbReference type="Gene3D" id="1.10.630.10">
    <property type="entry name" value="Cytochrome P450"/>
    <property type="match status" value="1"/>
</dbReference>
<evidence type="ECO:0000313" key="5">
    <source>
        <dbReference type="EMBL" id="SPC92846.1"/>
    </source>
</evidence>
<comment type="similarity">
    <text evidence="1">Belongs to the cytochrome P450 family.</text>
</comment>
<evidence type="ECO:0000256" key="1">
    <source>
        <dbReference type="ARBA" id="ARBA00010617"/>
    </source>
</evidence>
<dbReference type="AlphaFoldDB" id="A0A2N9FQ37"/>
<keyword evidence="3" id="KW-0408">Iron</keyword>
<dbReference type="SUPFAM" id="SSF48264">
    <property type="entry name" value="Cytochrome P450"/>
    <property type="match status" value="1"/>
</dbReference>
<reference evidence="5" key="1">
    <citation type="submission" date="2018-02" db="EMBL/GenBank/DDBJ databases">
        <authorList>
            <person name="Cohen D.B."/>
            <person name="Kent A.D."/>
        </authorList>
    </citation>
    <scope>NUCLEOTIDE SEQUENCE</scope>
</reference>
<feature type="signal peptide" evidence="4">
    <location>
        <begin position="1"/>
        <end position="26"/>
    </location>
</feature>
<dbReference type="EMBL" id="OIVN01001336">
    <property type="protein sequence ID" value="SPC92846.1"/>
    <property type="molecule type" value="Genomic_DNA"/>
</dbReference>
<dbReference type="EMBL" id="OIVN01006362">
    <property type="protein sequence ID" value="SPD31479.1"/>
    <property type="molecule type" value="Genomic_DNA"/>
</dbReference>
<proteinExistence type="inferred from homology"/>
<accession>A0A2N9FQ37</accession>
<dbReference type="Pfam" id="PF00067">
    <property type="entry name" value="p450"/>
    <property type="match status" value="1"/>
</dbReference>
<evidence type="ECO:0000256" key="3">
    <source>
        <dbReference type="ARBA" id="ARBA00023004"/>
    </source>
</evidence>
<dbReference type="InterPro" id="IPR001128">
    <property type="entry name" value="Cyt_P450"/>
</dbReference>
<dbReference type="PANTHER" id="PTHR24286">
    <property type="entry name" value="CYTOCHROME P450 26"/>
    <property type="match status" value="1"/>
</dbReference>
<name>A0A2N9FQ37_FAGSY</name>
<evidence type="ECO:0000256" key="2">
    <source>
        <dbReference type="ARBA" id="ARBA00022723"/>
    </source>
</evidence>
<keyword evidence="2" id="KW-0479">Metal-binding</keyword>
<dbReference type="GO" id="GO:0016705">
    <property type="term" value="F:oxidoreductase activity, acting on paired donors, with incorporation or reduction of molecular oxygen"/>
    <property type="evidence" value="ECO:0007669"/>
    <property type="project" value="InterPro"/>
</dbReference>
<evidence type="ECO:0000313" key="6">
    <source>
        <dbReference type="EMBL" id="SPD31479.1"/>
    </source>
</evidence>
<dbReference type="GO" id="GO:0016125">
    <property type="term" value="P:sterol metabolic process"/>
    <property type="evidence" value="ECO:0007669"/>
    <property type="project" value="TreeGrafter"/>
</dbReference>